<dbReference type="SUPFAM" id="SSF57667">
    <property type="entry name" value="beta-beta-alpha zinc fingers"/>
    <property type="match status" value="2"/>
</dbReference>
<dbReference type="GO" id="GO:0003677">
    <property type="term" value="F:DNA binding"/>
    <property type="evidence" value="ECO:0007669"/>
    <property type="project" value="InterPro"/>
</dbReference>
<gene>
    <name evidence="11" type="ORF">NliqN6_4516</name>
</gene>
<dbReference type="GO" id="GO:0000122">
    <property type="term" value="P:negative regulation of transcription by RNA polymerase II"/>
    <property type="evidence" value="ECO:0007669"/>
    <property type="project" value="TreeGrafter"/>
</dbReference>
<feature type="compositionally biased region" description="Low complexity" evidence="9">
    <location>
        <begin position="258"/>
        <end position="283"/>
    </location>
</feature>
<dbReference type="PANTHER" id="PTHR13100:SF10">
    <property type="entry name" value="CELL GROWTH-REGULATING NUCLEOLAR PROTEIN"/>
    <property type="match status" value="1"/>
</dbReference>
<dbReference type="Proteomes" id="UP000620104">
    <property type="component" value="Unassembled WGS sequence"/>
</dbReference>
<keyword evidence="12" id="KW-1185">Reference proteome</keyword>
<evidence type="ECO:0000256" key="2">
    <source>
        <dbReference type="ARBA" id="ARBA00022723"/>
    </source>
</evidence>
<organism evidence="11 12">
    <name type="scientific">Naganishia liquefaciens</name>
    <dbReference type="NCBI Taxonomy" id="104408"/>
    <lineage>
        <taxon>Eukaryota</taxon>
        <taxon>Fungi</taxon>
        <taxon>Dikarya</taxon>
        <taxon>Basidiomycota</taxon>
        <taxon>Agaricomycotina</taxon>
        <taxon>Tremellomycetes</taxon>
        <taxon>Filobasidiales</taxon>
        <taxon>Filobasidiaceae</taxon>
        <taxon>Naganishia</taxon>
    </lineage>
</organism>
<feature type="compositionally biased region" description="Low complexity" evidence="9">
    <location>
        <begin position="192"/>
        <end position="205"/>
    </location>
</feature>
<dbReference type="AlphaFoldDB" id="A0A8H3TXS2"/>
<evidence type="ECO:0000256" key="7">
    <source>
        <dbReference type="ARBA" id="ARBA00061084"/>
    </source>
</evidence>
<feature type="compositionally biased region" description="Low complexity" evidence="9">
    <location>
        <begin position="104"/>
        <end position="118"/>
    </location>
</feature>
<evidence type="ECO:0000259" key="10">
    <source>
        <dbReference type="Pfam" id="PF08790"/>
    </source>
</evidence>
<evidence type="ECO:0000313" key="11">
    <source>
        <dbReference type="EMBL" id="GHJ88114.1"/>
    </source>
</evidence>
<sequence length="411" mass="42863">MVSFQCDGCGDTIKKPQLDKHRNRCWSTFSCIDCSTTFHGTDYKSHTSCISEAEKYQGALYKGKKAGHAGNNAKNSDQNGRYQPYPTSKPKPQDATPDTSGPVTAEPTPEPTSSAPAPTIHPSRTALLNGTHDPTFRPRPARAGFPSLHPGANYPPPKPFGRKAQQQAQMQATKNYATGMNGMSGGEMRSWGGSPEVAAAEGGEAAPVVELSTEKISVGVPVDDGMGEKKKKNKKKKGDKGGCGSRANSNLSKRAEAADAAAAAATASPAEPAAPAASTAESGDAVKAKAEAPAVIIPATPLATEAQATRDSKKKRKAEVEPATETDAPDASSSSSSKTAKKLRKALSSIASSQPPAAGSVPLASLIEQISEQVSKKKKSDGVIDPTAITQDIKVKFVQTVGEEGRWVLEV</sequence>
<dbReference type="InterPro" id="IPR014898">
    <property type="entry name" value="Znf_C2H2_LYAR"/>
</dbReference>
<feature type="compositionally biased region" description="Basic residues" evidence="9">
    <location>
        <begin position="229"/>
        <end position="238"/>
    </location>
</feature>
<dbReference type="PROSITE" id="PS51804">
    <property type="entry name" value="ZF_C2HC_LYAR"/>
    <property type="match status" value="1"/>
</dbReference>
<dbReference type="InterPro" id="IPR036236">
    <property type="entry name" value="Znf_C2H2_sf"/>
</dbReference>
<evidence type="ECO:0000256" key="8">
    <source>
        <dbReference type="PROSITE-ProRule" id="PRU01145"/>
    </source>
</evidence>
<evidence type="ECO:0000313" key="12">
    <source>
        <dbReference type="Proteomes" id="UP000620104"/>
    </source>
</evidence>
<evidence type="ECO:0000256" key="6">
    <source>
        <dbReference type="ARBA" id="ARBA00023242"/>
    </source>
</evidence>
<keyword evidence="6" id="KW-0539">Nucleus</keyword>
<evidence type="ECO:0000256" key="4">
    <source>
        <dbReference type="ARBA" id="ARBA00022771"/>
    </source>
</evidence>
<evidence type="ECO:0000256" key="1">
    <source>
        <dbReference type="ARBA" id="ARBA00004123"/>
    </source>
</evidence>
<dbReference type="GO" id="GO:0006364">
    <property type="term" value="P:rRNA processing"/>
    <property type="evidence" value="ECO:0007669"/>
    <property type="project" value="TreeGrafter"/>
</dbReference>
<feature type="region of interest" description="Disordered" evidence="9">
    <location>
        <begin position="217"/>
        <end position="359"/>
    </location>
</feature>
<feature type="compositionally biased region" description="Polar residues" evidence="9">
    <location>
        <begin position="72"/>
        <end position="81"/>
    </location>
</feature>
<dbReference type="PANTHER" id="PTHR13100">
    <property type="entry name" value="CELL GROWTH-REGULATING NUCLEOLAR PROTEIN LYAR"/>
    <property type="match status" value="1"/>
</dbReference>
<dbReference type="Gene3D" id="3.30.1490.490">
    <property type="match status" value="1"/>
</dbReference>
<comment type="subcellular location">
    <subcellularLocation>
        <location evidence="1">Nucleus</location>
    </subcellularLocation>
</comment>
<dbReference type="GO" id="GO:0008270">
    <property type="term" value="F:zinc ion binding"/>
    <property type="evidence" value="ECO:0007669"/>
    <property type="project" value="UniProtKB-KW"/>
</dbReference>
<dbReference type="FunFam" id="3.30.1490.490:FF:000001">
    <property type="entry name" value="cell growth-regulating nucleolar protein-like"/>
    <property type="match status" value="1"/>
</dbReference>
<feature type="domain" description="Zinc finger C2H2 LYAR-type" evidence="10">
    <location>
        <begin position="29"/>
        <end position="56"/>
    </location>
</feature>
<keyword evidence="4 8" id="KW-0863">Zinc-finger</keyword>
<dbReference type="EMBL" id="BLZA01000028">
    <property type="protein sequence ID" value="GHJ88114.1"/>
    <property type="molecule type" value="Genomic_DNA"/>
</dbReference>
<proteinExistence type="inferred from homology"/>
<dbReference type="Pfam" id="PF08790">
    <property type="entry name" value="zf-LYAR"/>
    <property type="match status" value="1"/>
</dbReference>
<keyword evidence="5" id="KW-0862">Zinc</keyword>
<keyword evidence="3" id="KW-0677">Repeat</keyword>
<dbReference type="OrthoDB" id="21474at2759"/>
<comment type="similarity">
    <text evidence="7">Belongs to the UPF0743 family.</text>
</comment>
<comment type="caution">
    <text evidence="11">The sequence shown here is derived from an EMBL/GenBank/DDBJ whole genome shotgun (WGS) entry which is preliminary data.</text>
</comment>
<name>A0A8H3TXS2_9TREE</name>
<feature type="region of interest" description="Disordered" evidence="9">
    <location>
        <begin position="64"/>
        <end position="205"/>
    </location>
</feature>
<accession>A0A8H3TXS2</accession>
<dbReference type="GO" id="GO:0005730">
    <property type="term" value="C:nucleolus"/>
    <property type="evidence" value="ECO:0007669"/>
    <property type="project" value="TreeGrafter"/>
</dbReference>
<evidence type="ECO:0000256" key="3">
    <source>
        <dbReference type="ARBA" id="ARBA00022737"/>
    </source>
</evidence>
<evidence type="ECO:0000256" key="9">
    <source>
        <dbReference type="SAM" id="MobiDB-lite"/>
    </source>
</evidence>
<reference evidence="11" key="1">
    <citation type="submission" date="2020-07" db="EMBL/GenBank/DDBJ databases">
        <title>Draft Genome Sequence of a Deep-Sea Yeast, Naganishia (Cryptococcus) liquefaciens strain N6.</title>
        <authorList>
            <person name="Han Y.W."/>
            <person name="Kajitani R."/>
            <person name="Morimoto H."/>
            <person name="Parhat M."/>
            <person name="Tsubouchi H."/>
            <person name="Bakenova O."/>
            <person name="Ogata M."/>
            <person name="Argunhan B."/>
            <person name="Aoki R."/>
            <person name="Kajiwara S."/>
            <person name="Itoh T."/>
            <person name="Iwasaki H."/>
        </authorList>
    </citation>
    <scope>NUCLEOTIDE SEQUENCE</scope>
    <source>
        <strain evidence="11">N6</strain>
    </source>
</reference>
<dbReference type="InterPro" id="IPR039999">
    <property type="entry name" value="LYAR"/>
</dbReference>
<protein>
    <recommendedName>
        <fullName evidence="10">Zinc finger C2H2 LYAR-type domain-containing protein</fullName>
    </recommendedName>
</protein>
<evidence type="ECO:0000256" key="5">
    <source>
        <dbReference type="ARBA" id="ARBA00022833"/>
    </source>
</evidence>
<keyword evidence="2" id="KW-0479">Metal-binding</keyword>